<protein>
    <submittedName>
        <fullName evidence="1">Uncharacterized protein</fullName>
    </submittedName>
</protein>
<evidence type="ECO:0000313" key="1">
    <source>
        <dbReference type="EMBL" id="MBB5109916.1"/>
    </source>
</evidence>
<dbReference type="AlphaFoldDB" id="A0A7W8EZH8"/>
<evidence type="ECO:0000313" key="2">
    <source>
        <dbReference type="Proteomes" id="UP000549009"/>
    </source>
</evidence>
<dbReference type="RefSeq" id="WP_184926966.1">
    <property type="nucleotide sequence ID" value="NZ_BMSQ01000054.1"/>
</dbReference>
<comment type="caution">
    <text evidence="1">The sequence shown here is derived from an EMBL/GenBank/DDBJ whole genome shotgun (WGS) entry which is preliminary data.</text>
</comment>
<reference evidence="1 2" key="1">
    <citation type="submission" date="2020-08" db="EMBL/GenBank/DDBJ databases">
        <title>Genomic Encyclopedia of Type Strains, Phase III (KMG-III): the genomes of soil and plant-associated and newly described type strains.</title>
        <authorList>
            <person name="Whitman W."/>
        </authorList>
    </citation>
    <scope>NUCLEOTIDE SEQUENCE [LARGE SCALE GENOMIC DNA]</scope>
    <source>
        <strain evidence="1 2">CECT 3146</strain>
    </source>
</reference>
<keyword evidence="2" id="KW-1185">Reference proteome</keyword>
<proteinExistence type="predicted"/>
<dbReference type="Proteomes" id="UP000549009">
    <property type="component" value="Unassembled WGS sequence"/>
</dbReference>
<sequence>MDRRATRLEATLANELAWTTTWETIVSFTSGRGGGSPDSAYLYARQVMEHGIAARVHQVGQELMVQVHAAGVRPAEQIVAVRTAMQQLTANGGPGRRGAPVVLQPVVIRLESVTTWQWHRLESEVMLSLVAYPEQLTRSQAAILKPRDMRKPEHRYLLAAVIDQYRLGLDMDPFHLAHKVWASAAGDGVQLNVGYVVQLALTAQHHEAPDVRPHLPELPRLAQEKAPVVVALSVQRHTAKAVSHTVSRLAEGTAPRRAADMLRTRLAALLQQAQRYPHAIAPPLPC</sequence>
<gene>
    <name evidence="1" type="ORF">FHS40_009046</name>
</gene>
<name>A0A7W8EZH8_STRST</name>
<accession>A0A7W8EZH8</accession>
<dbReference type="EMBL" id="JACHJD010000046">
    <property type="protein sequence ID" value="MBB5109916.1"/>
    <property type="molecule type" value="Genomic_DNA"/>
</dbReference>
<organism evidence="1 2">
    <name type="scientific">Streptomyces spectabilis</name>
    <dbReference type="NCBI Taxonomy" id="68270"/>
    <lineage>
        <taxon>Bacteria</taxon>
        <taxon>Bacillati</taxon>
        <taxon>Actinomycetota</taxon>
        <taxon>Actinomycetes</taxon>
        <taxon>Kitasatosporales</taxon>
        <taxon>Streptomycetaceae</taxon>
        <taxon>Streptomyces</taxon>
    </lineage>
</organism>